<dbReference type="InterPro" id="IPR019240">
    <property type="entry name" value="DUF2196"/>
</dbReference>
<feature type="compositionally biased region" description="Gly residues" evidence="1">
    <location>
        <begin position="150"/>
        <end position="173"/>
    </location>
</feature>
<feature type="compositionally biased region" description="Gly residues" evidence="1">
    <location>
        <begin position="1"/>
        <end position="21"/>
    </location>
</feature>
<protein>
    <submittedName>
        <fullName evidence="2">Uncharacterized protein</fullName>
    </submittedName>
</protein>
<gene>
    <name evidence="2" type="ORF">P280DRAFT_412847</name>
</gene>
<dbReference type="PANTHER" id="PTHR40069:SF1">
    <property type="entry name" value="YWBE PROTEIN"/>
    <property type="match status" value="1"/>
</dbReference>
<evidence type="ECO:0000313" key="3">
    <source>
        <dbReference type="Proteomes" id="UP000799753"/>
    </source>
</evidence>
<evidence type="ECO:0000256" key="1">
    <source>
        <dbReference type="SAM" id="MobiDB-lite"/>
    </source>
</evidence>
<dbReference type="EMBL" id="MU006813">
    <property type="protein sequence ID" value="KAF2634840.1"/>
    <property type="molecule type" value="Genomic_DNA"/>
</dbReference>
<dbReference type="PANTHER" id="PTHR40069">
    <property type="entry name" value="YWBE PROTEIN"/>
    <property type="match status" value="1"/>
</dbReference>
<feature type="compositionally biased region" description="Low complexity" evidence="1">
    <location>
        <begin position="42"/>
        <end position="55"/>
    </location>
</feature>
<dbReference type="NCBIfam" id="TIGR03833">
    <property type="entry name" value="YwbE family protein"/>
    <property type="match status" value="1"/>
</dbReference>
<accession>A0A6A6RHW8</accession>
<keyword evidence="3" id="KW-1185">Reference proteome</keyword>
<dbReference type="AlphaFoldDB" id="A0A6A6RHW8"/>
<proteinExistence type="predicted"/>
<dbReference type="Proteomes" id="UP000799753">
    <property type="component" value="Unassembled WGS sequence"/>
</dbReference>
<evidence type="ECO:0000313" key="2">
    <source>
        <dbReference type="EMBL" id="KAF2634840.1"/>
    </source>
</evidence>
<dbReference type="OrthoDB" id="20105at2759"/>
<feature type="region of interest" description="Disordered" evidence="1">
    <location>
        <begin position="148"/>
        <end position="179"/>
    </location>
</feature>
<sequence>MQNPGPGRGRGRGGGRGGGGGDRGRPRGRPNRQRGRGDYNQSPSSSSSNTTTPSETRPPPRTNFRPNTQTFKPRQESHSVPNRASISPGKAVAIVLKQDQPTGHEVRGIVADVLTKGDHPRGVKVRLRDGRVGRVQRHCTAEEGENGERIVGGAGAGLGRDGEGGGGGGSRGGGWRHEKDIRDQDEYLYDEERVLGSRSAVGGGLFAALEEADKRHEEVVVGQRLPGGADEVANCPVCGDFEGDEVAVARHVEGHFGG</sequence>
<organism evidence="2 3">
    <name type="scientific">Massarina eburnea CBS 473.64</name>
    <dbReference type="NCBI Taxonomy" id="1395130"/>
    <lineage>
        <taxon>Eukaryota</taxon>
        <taxon>Fungi</taxon>
        <taxon>Dikarya</taxon>
        <taxon>Ascomycota</taxon>
        <taxon>Pezizomycotina</taxon>
        <taxon>Dothideomycetes</taxon>
        <taxon>Pleosporomycetidae</taxon>
        <taxon>Pleosporales</taxon>
        <taxon>Massarineae</taxon>
        <taxon>Massarinaceae</taxon>
        <taxon>Massarina</taxon>
    </lineage>
</organism>
<feature type="region of interest" description="Disordered" evidence="1">
    <location>
        <begin position="1"/>
        <end position="92"/>
    </location>
</feature>
<name>A0A6A6RHW8_9PLEO</name>
<reference evidence="2" key="1">
    <citation type="journal article" date="2020" name="Stud. Mycol.">
        <title>101 Dothideomycetes genomes: a test case for predicting lifestyles and emergence of pathogens.</title>
        <authorList>
            <person name="Haridas S."/>
            <person name="Albert R."/>
            <person name="Binder M."/>
            <person name="Bloem J."/>
            <person name="Labutti K."/>
            <person name="Salamov A."/>
            <person name="Andreopoulos B."/>
            <person name="Baker S."/>
            <person name="Barry K."/>
            <person name="Bills G."/>
            <person name="Bluhm B."/>
            <person name="Cannon C."/>
            <person name="Castanera R."/>
            <person name="Culley D."/>
            <person name="Daum C."/>
            <person name="Ezra D."/>
            <person name="Gonzalez J."/>
            <person name="Henrissat B."/>
            <person name="Kuo A."/>
            <person name="Liang C."/>
            <person name="Lipzen A."/>
            <person name="Lutzoni F."/>
            <person name="Magnuson J."/>
            <person name="Mondo S."/>
            <person name="Nolan M."/>
            <person name="Ohm R."/>
            <person name="Pangilinan J."/>
            <person name="Park H.-J."/>
            <person name="Ramirez L."/>
            <person name="Alfaro M."/>
            <person name="Sun H."/>
            <person name="Tritt A."/>
            <person name="Yoshinaga Y."/>
            <person name="Zwiers L.-H."/>
            <person name="Turgeon B."/>
            <person name="Goodwin S."/>
            <person name="Spatafora J."/>
            <person name="Crous P."/>
            <person name="Grigoriev I."/>
        </authorList>
    </citation>
    <scope>NUCLEOTIDE SEQUENCE</scope>
    <source>
        <strain evidence="2">CBS 473.64</strain>
    </source>
</reference>
<dbReference type="Pfam" id="PF09962">
    <property type="entry name" value="DUF2196"/>
    <property type="match status" value="1"/>
</dbReference>